<dbReference type="Proteomes" id="UP001328107">
    <property type="component" value="Unassembled WGS sequence"/>
</dbReference>
<organism evidence="2 3">
    <name type="scientific">Pristionchus mayeri</name>
    <dbReference type="NCBI Taxonomy" id="1317129"/>
    <lineage>
        <taxon>Eukaryota</taxon>
        <taxon>Metazoa</taxon>
        <taxon>Ecdysozoa</taxon>
        <taxon>Nematoda</taxon>
        <taxon>Chromadorea</taxon>
        <taxon>Rhabditida</taxon>
        <taxon>Rhabditina</taxon>
        <taxon>Diplogasteromorpha</taxon>
        <taxon>Diplogasteroidea</taxon>
        <taxon>Neodiplogasteridae</taxon>
        <taxon>Pristionchus</taxon>
    </lineage>
</organism>
<dbReference type="EMBL" id="BTRK01000002">
    <property type="protein sequence ID" value="GMR34939.1"/>
    <property type="molecule type" value="Genomic_DNA"/>
</dbReference>
<evidence type="ECO:0000313" key="2">
    <source>
        <dbReference type="EMBL" id="GMR34939.1"/>
    </source>
</evidence>
<name>A0AAN5CAK0_9BILA</name>
<keyword evidence="1" id="KW-0472">Membrane</keyword>
<feature type="transmembrane region" description="Helical" evidence="1">
    <location>
        <begin position="27"/>
        <end position="49"/>
    </location>
</feature>
<gene>
    <name evidence="2" type="ORF">PMAYCL1PPCAC_05134</name>
</gene>
<dbReference type="AlphaFoldDB" id="A0AAN5CAK0"/>
<proteinExistence type="predicted"/>
<keyword evidence="3" id="KW-1185">Reference proteome</keyword>
<evidence type="ECO:0000256" key="1">
    <source>
        <dbReference type="SAM" id="Phobius"/>
    </source>
</evidence>
<keyword evidence="1" id="KW-1133">Transmembrane helix</keyword>
<evidence type="ECO:0000313" key="3">
    <source>
        <dbReference type="Proteomes" id="UP001328107"/>
    </source>
</evidence>
<protein>
    <submittedName>
        <fullName evidence="2">Uncharacterized protein</fullName>
    </submittedName>
</protein>
<accession>A0AAN5CAK0</accession>
<feature type="non-terminal residue" evidence="2">
    <location>
        <position position="94"/>
    </location>
</feature>
<comment type="caution">
    <text evidence="2">The sequence shown here is derived from an EMBL/GenBank/DDBJ whole genome shotgun (WGS) entry which is preliminary data.</text>
</comment>
<sequence>MFGTVSSVFMALTRLTADISPLRQNEGITNFASPAFTLVSMIIYVIIIVKVRINLMHSSRTVSFFKCFSRLIVVSFSTMIADLIFPLSLLVEQL</sequence>
<reference evidence="3" key="1">
    <citation type="submission" date="2022-10" db="EMBL/GenBank/DDBJ databases">
        <title>Genome assembly of Pristionchus species.</title>
        <authorList>
            <person name="Yoshida K."/>
            <person name="Sommer R.J."/>
        </authorList>
    </citation>
    <scope>NUCLEOTIDE SEQUENCE [LARGE SCALE GENOMIC DNA]</scope>
    <source>
        <strain evidence="3">RS5460</strain>
    </source>
</reference>
<keyword evidence="1" id="KW-0812">Transmembrane</keyword>
<feature type="transmembrane region" description="Helical" evidence="1">
    <location>
        <begin position="70"/>
        <end position="91"/>
    </location>
</feature>